<evidence type="ECO:0000313" key="14">
    <source>
        <dbReference type="Proteomes" id="UP000615755"/>
    </source>
</evidence>
<keyword evidence="4" id="KW-0488">Methylation</keyword>
<name>A0ABR9EFD0_9GAMM</name>
<keyword evidence="7 11" id="KW-1133">Transmembrane helix</keyword>
<evidence type="ECO:0000256" key="2">
    <source>
        <dbReference type="ARBA" id="ARBA00021549"/>
    </source>
</evidence>
<evidence type="ECO:0000256" key="11">
    <source>
        <dbReference type="SAM" id="Phobius"/>
    </source>
</evidence>
<feature type="domain" description="General secretion pathway GspH" evidence="12">
    <location>
        <begin position="48"/>
        <end position="103"/>
    </location>
</feature>
<organism evidence="13 14">
    <name type="scientific">Pseudoalteromonas aurantia 208</name>
    <dbReference type="NCBI Taxonomy" id="1314867"/>
    <lineage>
        <taxon>Bacteria</taxon>
        <taxon>Pseudomonadati</taxon>
        <taxon>Pseudomonadota</taxon>
        <taxon>Gammaproteobacteria</taxon>
        <taxon>Alteromonadales</taxon>
        <taxon>Pseudoalteromonadaceae</taxon>
        <taxon>Pseudoalteromonas</taxon>
    </lineage>
</organism>
<comment type="similarity">
    <text evidence="9">Belongs to the GSP H family.</text>
</comment>
<dbReference type="Proteomes" id="UP000615755">
    <property type="component" value="Unassembled WGS sequence"/>
</dbReference>
<dbReference type="EMBL" id="AQGV01000013">
    <property type="protein sequence ID" value="MBE0369689.1"/>
    <property type="molecule type" value="Genomic_DNA"/>
</dbReference>
<gene>
    <name evidence="13" type="ORF">PAUR_a4246</name>
</gene>
<comment type="subcellular location">
    <subcellularLocation>
        <location evidence="1">Cell inner membrane</location>
        <topology evidence="1">Single-pass membrane protein</topology>
    </subcellularLocation>
</comment>
<keyword evidence="8 11" id="KW-0472">Membrane</keyword>
<evidence type="ECO:0000256" key="7">
    <source>
        <dbReference type="ARBA" id="ARBA00022989"/>
    </source>
</evidence>
<dbReference type="RefSeq" id="WP_192508892.1">
    <property type="nucleotide sequence ID" value="NZ_AQGV01000013.1"/>
</dbReference>
<dbReference type="InterPro" id="IPR045584">
    <property type="entry name" value="Pilin-like"/>
</dbReference>
<evidence type="ECO:0000256" key="8">
    <source>
        <dbReference type="ARBA" id="ARBA00023136"/>
    </source>
</evidence>
<accession>A0ABR9EFD0</accession>
<dbReference type="SUPFAM" id="SSF54523">
    <property type="entry name" value="Pili subunits"/>
    <property type="match status" value="1"/>
</dbReference>
<evidence type="ECO:0000256" key="9">
    <source>
        <dbReference type="ARBA" id="ARBA00025772"/>
    </source>
</evidence>
<dbReference type="InterPro" id="IPR012902">
    <property type="entry name" value="N_methyl_site"/>
</dbReference>
<evidence type="ECO:0000256" key="4">
    <source>
        <dbReference type="ARBA" id="ARBA00022481"/>
    </source>
</evidence>
<dbReference type="NCBIfam" id="TIGR02532">
    <property type="entry name" value="IV_pilin_GFxxxE"/>
    <property type="match status" value="1"/>
</dbReference>
<evidence type="ECO:0000313" key="13">
    <source>
        <dbReference type="EMBL" id="MBE0369689.1"/>
    </source>
</evidence>
<keyword evidence="5" id="KW-0997">Cell inner membrane</keyword>
<evidence type="ECO:0000256" key="5">
    <source>
        <dbReference type="ARBA" id="ARBA00022519"/>
    </source>
</evidence>
<sequence length="154" mass="16873">MTVGNKRGNKGFTLIELIIALGIIAILSVLAVPSFTKQVKQDRLINSVNQLSVVYKFARSEAVKSVETITLSRSDNSWLVQATRDGQVVTLKRFDPLHATIEIDLVDRIVRSTGELNLASNILVSDKDDSTADFRLCILQSGQSWVGKAVNNCA</sequence>
<dbReference type="Pfam" id="PF12019">
    <property type="entry name" value="GspH"/>
    <property type="match status" value="1"/>
</dbReference>
<dbReference type="InterPro" id="IPR022346">
    <property type="entry name" value="T2SS_GspH"/>
</dbReference>
<keyword evidence="3" id="KW-1003">Cell membrane</keyword>
<evidence type="ECO:0000256" key="6">
    <source>
        <dbReference type="ARBA" id="ARBA00022692"/>
    </source>
</evidence>
<protein>
    <recommendedName>
        <fullName evidence="2">Type II secretion system protein H</fullName>
    </recommendedName>
    <alternativeName>
        <fullName evidence="10">General secretion pathway protein H</fullName>
    </alternativeName>
</protein>
<reference evidence="13 14" key="1">
    <citation type="submission" date="2015-03" db="EMBL/GenBank/DDBJ databases">
        <title>Genome sequence of Pseudoalteromonas aurantia.</title>
        <authorList>
            <person name="Xie B.-B."/>
            <person name="Rong J.-C."/>
            <person name="Qin Q.-L."/>
            <person name="Zhang Y.-Z."/>
        </authorList>
    </citation>
    <scope>NUCLEOTIDE SEQUENCE [LARGE SCALE GENOMIC DNA]</scope>
    <source>
        <strain evidence="13 14">208</strain>
    </source>
</reference>
<dbReference type="Pfam" id="PF07963">
    <property type="entry name" value="N_methyl"/>
    <property type="match status" value="1"/>
</dbReference>
<evidence type="ECO:0000256" key="1">
    <source>
        <dbReference type="ARBA" id="ARBA00004377"/>
    </source>
</evidence>
<proteinExistence type="inferred from homology"/>
<feature type="transmembrane region" description="Helical" evidence="11">
    <location>
        <begin position="12"/>
        <end position="35"/>
    </location>
</feature>
<dbReference type="PROSITE" id="PS00409">
    <property type="entry name" value="PROKAR_NTER_METHYL"/>
    <property type="match status" value="1"/>
</dbReference>
<evidence type="ECO:0000259" key="12">
    <source>
        <dbReference type="Pfam" id="PF12019"/>
    </source>
</evidence>
<comment type="caution">
    <text evidence="13">The sequence shown here is derived from an EMBL/GenBank/DDBJ whole genome shotgun (WGS) entry which is preliminary data.</text>
</comment>
<keyword evidence="14" id="KW-1185">Reference proteome</keyword>
<evidence type="ECO:0000256" key="10">
    <source>
        <dbReference type="ARBA" id="ARBA00030775"/>
    </source>
</evidence>
<evidence type="ECO:0000256" key="3">
    <source>
        <dbReference type="ARBA" id="ARBA00022475"/>
    </source>
</evidence>
<keyword evidence="6 11" id="KW-0812">Transmembrane</keyword>
<dbReference type="Gene3D" id="3.30.700.10">
    <property type="entry name" value="Glycoprotein, Type 4 Pilin"/>
    <property type="match status" value="1"/>
</dbReference>